<name>A0AAV7SD49_PLEWA</name>
<protein>
    <submittedName>
        <fullName evidence="1">Uncharacterized protein</fullName>
    </submittedName>
</protein>
<sequence>MGKGDTRQQKIHFERVKRIEEPGATPGATVCCQAGILRDIWRSIKRVEERHAEIDSPEETQDGELLYGKCSKLLEEFRSLAEWEVAYLGWYARAFRYGEGERPGRTLANLVRPTRHYTFITLGPQILRAFL</sequence>
<comment type="caution">
    <text evidence="1">The sequence shown here is derived from an EMBL/GenBank/DDBJ whole genome shotgun (WGS) entry which is preliminary data.</text>
</comment>
<organism evidence="1 2">
    <name type="scientific">Pleurodeles waltl</name>
    <name type="common">Iberian ribbed newt</name>
    <dbReference type="NCBI Taxonomy" id="8319"/>
    <lineage>
        <taxon>Eukaryota</taxon>
        <taxon>Metazoa</taxon>
        <taxon>Chordata</taxon>
        <taxon>Craniata</taxon>
        <taxon>Vertebrata</taxon>
        <taxon>Euteleostomi</taxon>
        <taxon>Amphibia</taxon>
        <taxon>Batrachia</taxon>
        <taxon>Caudata</taxon>
        <taxon>Salamandroidea</taxon>
        <taxon>Salamandridae</taxon>
        <taxon>Pleurodelinae</taxon>
        <taxon>Pleurodeles</taxon>
    </lineage>
</organism>
<evidence type="ECO:0000313" key="1">
    <source>
        <dbReference type="EMBL" id="KAJ1162477.1"/>
    </source>
</evidence>
<keyword evidence="2" id="KW-1185">Reference proteome</keyword>
<dbReference type="Proteomes" id="UP001066276">
    <property type="component" value="Chromosome 4_2"/>
</dbReference>
<gene>
    <name evidence="1" type="ORF">NDU88_002945</name>
</gene>
<reference evidence="1" key="1">
    <citation type="journal article" date="2022" name="bioRxiv">
        <title>Sequencing and chromosome-scale assembly of the giantPleurodeles waltlgenome.</title>
        <authorList>
            <person name="Brown T."/>
            <person name="Elewa A."/>
            <person name="Iarovenko S."/>
            <person name="Subramanian E."/>
            <person name="Araus A.J."/>
            <person name="Petzold A."/>
            <person name="Susuki M."/>
            <person name="Suzuki K.-i.T."/>
            <person name="Hayashi T."/>
            <person name="Toyoda A."/>
            <person name="Oliveira C."/>
            <person name="Osipova E."/>
            <person name="Leigh N.D."/>
            <person name="Simon A."/>
            <person name="Yun M.H."/>
        </authorList>
    </citation>
    <scope>NUCLEOTIDE SEQUENCE</scope>
    <source>
        <strain evidence="1">20211129_DDA</strain>
        <tissue evidence="1">Liver</tissue>
    </source>
</reference>
<dbReference type="AlphaFoldDB" id="A0AAV7SD49"/>
<evidence type="ECO:0000313" key="2">
    <source>
        <dbReference type="Proteomes" id="UP001066276"/>
    </source>
</evidence>
<dbReference type="EMBL" id="JANPWB010000008">
    <property type="protein sequence ID" value="KAJ1162477.1"/>
    <property type="molecule type" value="Genomic_DNA"/>
</dbReference>
<accession>A0AAV7SD49</accession>
<proteinExistence type="predicted"/>